<dbReference type="InterPro" id="IPR003795">
    <property type="entry name" value="DUF192"/>
</dbReference>
<comment type="caution">
    <text evidence="1">The sequence shown here is derived from an EMBL/GenBank/DDBJ whole genome shotgun (WGS) entry which is preliminary data.</text>
</comment>
<dbReference type="AlphaFoldDB" id="A0A853F9Y8"/>
<dbReference type="Proteomes" id="UP000580517">
    <property type="component" value="Unassembled WGS sequence"/>
</dbReference>
<keyword evidence="2" id="KW-1185">Reference proteome</keyword>
<dbReference type="RefSeq" id="WP_129968839.1">
    <property type="nucleotide sequence ID" value="NZ_JACCEW010000002.1"/>
</dbReference>
<dbReference type="EMBL" id="JACCEW010000002">
    <property type="protein sequence ID" value="NYT36913.1"/>
    <property type="molecule type" value="Genomic_DNA"/>
</dbReference>
<dbReference type="OrthoDB" id="9813379at2"/>
<proteinExistence type="predicted"/>
<dbReference type="Pfam" id="PF02643">
    <property type="entry name" value="DUF192"/>
    <property type="match status" value="1"/>
</dbReference>
<dbReference type="Gene3D" id="2.60.120.1140">
    <property type="entry name" value="Protein of unknown function DUF192"/>
    <property type="match status" value="1"/>
</dbReference>
<evidence type="ECO:0000313" key="2">
    <source>
        <dbReference type="Proteomes" id="UP000580517"/>
    </source>
</evidence>
<sequence>MMSQDGYPLTLISARGTAQRLFGLIGQPSPAWHTGLYFAHCRSVHTCFMRYAIDVVFIDAEGRIIKKIVRLPPWRCASCRAAHAAIELPAGYCDACADMDARVMAAVANLRDAARLPV</sequence>
<dbReference type="InterPro" id="IPR038695">
    <property type="entry name" value="Saro_0823-like_sf"/>
</dbReference>
<accession>A0A853F9Y8</accession>
<protein>
    <submittedName>
        <fullName evidence="1">DUF192 domain-containing protein</fullName>
    </submittedName>
</protein>
<name>A0A853F9Y8_9BURK</name>
<organism evidence="1 2">
    <name type="scientific">Allopusillimonas soli</name>
    <dbReference type="NCBI Taxonomy" id="659016"/>
    <lineage>
        <taxon>Bacteria</taxon>
        <taxon>Pseudomonadati</taxon>
        <taxon>Pseudomonadota</taxon>
        <taxon>Betaproteobacteria</taxon>
        <taxon>Burkholderiales</taxon>
        <taxon>Alcaligenaceae</taxon>
        <taxon>Allopusillimonas</taxon>
    </lineage>
</organism>
<gene>
    <name evidence="1" type="ORF">H0A68_08515</name>
</gene>
<evidence type="ECO:0000313" key="1">
    <source>
        <dbReference type="EMBL" id="NYT36913.1"/>
    </source>
</evidence>
<reference evidence="1 2" key="1">
    <citation type="submission" date="2020-07" db="EMBL/GenBank/DDBJ databases">
        <title>Taxonomic revisions and descriptions of new bacterial species based on genomic comparisons in the high-G+C-content subgroup of the family Alcaligenaceae.</title>
        <authorList>
            <person name="Szabo A."/>
            <person name="Felfoldi T."/>
        </authorList>
    </citation>
    <scope>NUCLEOTIDE SEQUENCE [LARGE SCALE GENOMIC DNA]</scope>
    <source>
        <strain evidence="1 2">DSM 25264</strain>
    </source>
</reference>